<name>A0A653YVT4_BACAB</name>
<dbReference type="Proteomes" id="UP000433089">
    <property type="component" value="Unassembled WGS sequence"/>
</dbReference>
<evidence type="ECO:0000313" key="2">
    <source>
        <dbReference type="Proteomes" id="UP000433089"/>
    </source>
</evidence>
<accession>A0A653YVT4</accession>
<organism evidence="1 2">
    <name type="scientific">Bacillus altitudinis</name>
    <dbReference type="NCBI Taxonomy" id="293387"/>
    <lineage>
        <taxon>Bacteria</taxon>
        <taxon>Bacillati</taxon>
        <taxon>Bacillota</taxon>
        <taxon>Bacilli</taxon>
        <taxon>Bacillales</taxon>
        <taxon>Bacillaceae</taxon>
        <taxon>Bacillus</taxon>
    </lineage>
</organism>
<protein>
    <submittedName>
        <fullName evidence="1">Uncharacterized protein</fullName>
    </submittedName>
</protein>
<evidence type="ECO:0000313" key="1">
    <source>
        <dbReference type="EMBL" id="VXC46456.1"/>
    </source>
</evidence>
<dbReference type="AlphaFoldDB" id="A0A653YVT4"/>
<proteinExistence type="predicted"/>
<gene>
    <name evidence="1" type="ORF">BACI348_80057</name>
</gene>
<reference evidence="1 2" key="1">
    <citation type="submission" date="2019-10" db="EMBL/GenBank/DDBJ databases">
        <authorList>
            <person name="Karimi E."/>
        </authorList>
    </citation>
    <scope>NUCLEOTIDE SEQUENCE [LARGE SCALE GENOMIC DNA]</scope>
    <source>
        <strain evidence="1">Bacillus sp. 348</strain>
    </source>
</reference>
<sequence length="65" mass="7572">MFDGCHVLIADGEKRKFILLRKNINHLTFYDCVSPEVQNSIFKTGRVIDGQLRTSHLNIYQRASY</sequence>
<dbReference type="EMBL" id="CABWLH010000013">
    <property type="protein sequence ID" value="VXC46456.1"/>
    <property type="molecule type" value="Genomic_DNA"/>
</dbReference>